<keyword evidence="5" id="KW-1133">Transmembrane helix</keyword>
<dbReference type="KEGG" id="crb:17900277"/>
<feature type="transmembrane region" description="Helical" evidence="5">
    <location>
        <begin position="31"/>
        <end position="51"/>
    </location>
</feature>
<dbReference type="STRING" id="81985.R0GVU1"/>
<dbReference type="InterPro" id="IPR001188">
    <property type="entry name" value="Sperm_putr-bd"/>
</dbReference>
<dbReference type="PRINTS" id="PR00909">
    <property type="entry name" value="SPERMDNBNDNG"/>
</dbReference>
<evidence type="ECO:0000256" key="2">
    <source>
        <dbReference type="ARBA" id="ARBA00022448"/>
    </source>
</evidence>
<keyword evidence="2" id="KW-0813">Transport</keyword>
<accession>R0GVU1</accession>
<dbReference type="PANTHER" id="PTHR30222:SF17">
    <property type="entry name" value="SPERMIDINE_PUTRESCINE-BINDING PERIPLASMIC PROTEIN"/>
    <property type="match status" value="1"/>
</dbReference>
<evidence type="ECO:0000313" key="6">
    <source>
        <dbReference type="EMBL" id="EOA40042.1"/>
    </source>
</evidence>
<evidence type="ECO:0000313" key="7">
    <source>
        <dbReference type="Proteomes" id="UP000029121"/>
    </source>
</evidence>
<dbReference type="Pfam" id="PF13343">
    <property type="entry name" value="SBP_bac_6"/>
    <property type="match status" value="1"/>
</dbReference>
<evidence type="ECO:0000256" key="4">
    <source>
        <dbReference type="ARBA" id="ARBA00022764"/>
    </source>
</evidence>
<sequence length="561" mass="62530">PVILIDELFGISPPVYVLTNRIKPVEIRKPLLVVVVAFCVLSMATAATLSLKPPASFFYGGNRHDGSRRIIVAQVSRGERFHESVVRLSASTVLFLGLSSLRVCSPASARLLPPPIVATENQISTETVAGEENHEVEEAKLEADFEAYKAKVYSLTVPLKLVALRGSVPPSWIKDFMSSQGKRVRLKTRFRGNLEEIFFDLSKPSKKGKKGSDSTAAADMISIGDSWLSYAIKEKLIEPMKGIEDQDWYKGLSDKWKIYLRRNYAGEKAPDGETWAVPYRWGTMVIAYKKSKFQNYKLAPIEDWADLWRPELQGRIAMVNSPREVVGAVLKYMGASYNTTDLDSQVAGGRIAVEKNLASLMKQIRLFDSNNYLKAFNVGDVWVTVGWSSDVIPVAKRMSNVTVIVPKSGATLWADLWAIPAVSKSGKEAEQIGGRVRGPSPLIHQWIEFCLQPARSLPFTREVIPGASPSALERLLVKEPEKTKKDGTKLDTNLVSGVPLPEILSKCEFLEPLPEAMLLEYQLLIDTVRKQSKGPGLVEKIHDIVSIWVRAFRTKLQFEMK</sequence>
<dbReference type="SUPFAM" id="SSF53850">
    <property type="entry name" value="Periplasmic binding protein-like II"/>
    <property type="match status" value="1"/>
</dbReference>
<gene>
    <name evidence="6" type="ORF">CARUB_v10008734mg</name>
</gene>
<dbReference type="OrthoDB" id="10266693at2759"/>
<dbReference type="AlphaFoldDB" id="R0GVU1"/>
<dbReference type="Gene3D" id="3.40.190.10">
    <property type="entry name" value="Periplasmic binding protein-like II"/>
    <property type="match status" value="2"/>
</dbReference>
<organism evidence="6 7">
    <name type="scientific">Capsella rubella</name>
    <dbReference type="NCBI Taxonomy" id="81985"/>
    <lineage>
        <taxon>Eukaryota</taxon>
        <taxon>Viridiplantae</taxon>
        <taxon>Streptophyta</taxon>
        <taxon>Embryophyta</taxon>
        <taxon>Tracheophyta</taxon>
        <taxon>Spermatophyta</taxon>
        <taxon>Magnoliopsida</taxon>
        <taxon>eudicotyledons</taxon>
        <taxon>Gunneridae</taxon>
        <taxon>Pentapetalae</taxon>
        <taxon>rosids</taxon>
        <taxon>malvids</taxon>
        <taxon>Brassicales</taxon>
        <taxon>Brassicaceae</taxon>
        <taxon>Camelineae</taxon>
        <taxon>Capsella</taxon>
    </lineage>
</organism>
<evidence type="ECO:0000256" key="3">
    <source>
        <dbReference type="ARBA" id="ARBA00022729"/>
    </source>
</evidence>
<name>R0GVU1_9BRAS</name>
<dbReference type="GO" id="GO:0019808">
    <property type="term" value="F:polyamine binding"/>
    <property type="evidence" value="ECO:0007669"/>
    <property type="project" value="InterPro"/>
</dbReference>
<dbReference type="Proteomes" id="UP000029121">
    <property type="component" value="Unassembled WGS sequence"/>
</dbReference>
<comment type="subcellular location">
    <subcellularLocation>
        <location evidence="1">Periplasm</location>
    </subcellularLocation>
</comment>
<keyword evidence="4" id="KW-0574">Periplasm</keyword>
<feature type="non-terminal residue" evidence="6">
    <location>
        <position position="1"/>
    </location>
</feature>
<evidence type="ECO:0000256" key="1">
    <source>
        <dbReference type="ARBA" id="ARBA00004418"/>
    </source>
</evidence>
<dbReference type="PANTHER" id="PTHR30222">
    <property type="entry name" value="SPERMIDINE/PUTRESCINE-BINDING PERIPLASMIC PROTEIN"/>
    <property type="match status" value="1"/>
</dbReference>
<keyword evidence="5" id="KW-0472">Membrane</keyword>
<proteinExistence type="predicted"/>
<reference evidence="7" key="1">
    <citation type="journal article" date="2013" name="Nat. Genet.">
        <title>The Capsella rubella genome and the genomic consequences of rapid mating system evolution.</title>
        <authorList>
            <person name="Slotte T."/>
            <person name="Hazzouri K.M."/>
            <person name="Agren J.A."/>
            <person name="Koenig D."/>
            <person name="Maumus F."/>
            <person name="Guo Y.L."/>
            <person name="Steige K."/>
            <person name="Platts A.E."/>
            <person name="Escobar J.S."/>
            <person name="Newman L.K."/>
            <person name="Wang W."/>
            <person name="Mandakova T."/>
            <person name="Vello E."/>
            <person name="Smith L.M."/>
            <person name="Henz S.R."/>
            <person name="Steffen J."/>
            <person name="Takuno S."/>
            <person name="Brandvain Y."/>
            <person name="Coop G."/>
            <person name="Andolfatto P."/>
            <person name="Hu T.T."/>
            <person name="Blanchette M."/>
            <person name="Clark R.M."/>
            <person name="Quesneville H."/>
            <person name="Nordborg M."/>
            <person name="Gaut B.S."/>
            <person name="Lysak M.A."/>
            <person name="Jenkins J."/>
            <person name="Grimwood J."/>
            <person name="Chapman J."/>
            <person name="Prochnik S."/>
            <person name="Shu S."/>
            <person name="Rokhsar D."/>
            <person name="Schmutz J."/>
            <person name="Weigel D."/>
            <person name="Wright S.I."/>
        </authorList>
    </citation>
    <scope>NUCLEOTIDE SEQUENCE [LARGE SCALE GENOMIC DNA]</scope>
    <source>
        <strain evidence="7">cv. Monte Gargano</strain>
    </source>
</reference>
<dbReference type="eggNOG" id="ENOG502QUR6">
    <property type="taxonomic scope" value="Eukaryota"/>
</dbReference>
<dbReference type="EMBL" id="KB870805">
    <property type="protein sequence ID" value="EOA40042.1"/>
    <property type="molecule type" value="Genomic_DNA"/>
</dbReference>
<keyword evidence="3" id="KW-0732">Signal</keyword>
<evidence type="ECO:0000256" key="5">
    <source>
        <dbReference type="SAM" id="Phobius"/>
    </source>
</evidence>
<protein>
    <submittedName>
        <fullName evidence="6">Uncharacterized protein</fullName>
    </submittedName>
</protein>
<dbReference type="CDD" id="cd13661">
    <property type="entry name" value="PBP2_PotD_PotF_like_1"/>
    <property type="match status" value="1"/>
</dbReference>
<dbReference type="GO" id="GO:0015846">
    <property type="term" value="P:polyamine transport"/>
    <property type="evidence" value="ECO:0007669"/>
    <property type="project" value="InterPro"/>
</dbReference>
<keyword evidence="5" id="KW-0812">Transmembrane</keyword>
<keyword evidence="7" id="KW-1185">Reference proteome</keyword>